<dbReference type="EMBL" id="JAPFFF010000373">
    <property type="protein sequence ID" value="KAK8834557.1"/>
    <property type="molecule type" value="Genomic_DNA"/>
</dbReference>
<gene>
    <name evidence="3" type="ORF">M9Y10_019336</name>
    <name evidence="2" type="ORF">M9Y10_027537</name>
    <name evidence="1" type="ORF">M9Y10_040522</name>
</gene>
<comment type="caution">
    <text evidence="3">The sequence shown here is derived from an EMBL/GenBank/DDBJ whole genome shotgun (WGS) entry which is preliminary data.</text>
</comment>
<reference evidence="3 4" key="1">
    <citation type="submission" date="2024-04" db="EMBL/GenBank/DDBJ databases">
        <title>Tritrichomonas musculus Genome.</title>
        <authorList>
            <person name="Alves-Ferreira E."/>
            <person name="Grigg M."/>
            <person name="Lorenzi H."/>
            <person name="Galac M."/>
        </authorList>
    </citation>
    <scope>NUCLEOTIDE SEQUENCE [LARGE SCALE GENOMIC DNA]</scope>
    <source>
        <strain evidence="3 4">EAF2021</strain>
    </source>
</reference>
<evidence type="ECO:0008006" key="5">
    <source>
        <dbReference type="Google" id="ProtNLM"/>
    </source>
</evidence>
<dbReference type="EMBL" id="JAPFFF010000676">
    <property type="protein sequence ID" value="KAK8833739.1"/>
    <property type="molecule type" value="Genomic_DNA"/>
</dbReference>
<sequence>MTENSETDFTSNKIMIFDLAYFLNLKDDMAIEFYLLNYKKLKPIDEKEFNSICIKILNTENDPEKILLMLLKFISRNKFIENIDFAPVYNFIVSRSVISDILINIIIQFIIISKKVDPYDHFIQNLINEGNFIYKDCFWILCFFFRKYENKISNRLPDVGILEVIKKLLTSYEQKSVSLSTIELMFKVFLMIITSNNIQFIRKLSWHLLDYIVYFKDDFIESLLITILLDENSLDFNDELFC</sequence>
<proteinExistence type="predicted"/>
<keyword evidence="4" id="KW-1185">Reference proteome</keyword>
<evidence type="ECO:0000313" key="2">
    <source>
        <dbReference type="EMBL" id="KAK8834557.1"/>
    </source>
</evidence>
<name>A0ABR2HJZ8_9EUKA</name>
<organism evidence="3 4">
    <name type="scientific">Tritrichomonas musculus</name>
    <dbReference type="NCBI Taxonomy" id="1915356"/>
    <lineage>
        <taxon>Eukaryota</taxon>
        <taxon>Metamonada</taxon>
        <taxon>Parabasalia</taxon>
        <taxon>Tritrichomonadida</taxon>
        <taxon>Tritrichomonadidae</taxon>
        <taxon>Tritrichomonas</taxon>
    </lineage>
</organism>
<evidence type="ECO:0000313" key="3">
    <source>
        <dbReference type="EMBL" id="KAK8848278.1"/>
    </source>
</evidence>
<evidence type="ECO:0000313" key="1">
    <source>
        <dbReference type="EMBL" id="KAK8833739.1"/>
    </source>
</evidence>
<dbReference type="EMBL" id="JAPFFF010000027">
    <property type="protein sequence ID" value="KAK8848278.1"/>
    <property type="molecule type" value="Genomic_DNA"/>
</dbReference>
<accession>A0ABR2HJZ8</accession>
<protein>
    <recommendedName>
        <fullName evidence="5">SPIN90/Ldb17 leucine-rich domain-containing protein</fullName>
    </recommendedName>
</protein>
<evidence type="ECO:0000313" key="4">
    <source>
        <dbReference type="Proteomes" id="UP001470230"/>
    </source>
</evidence>
<dbReference type="Proteomes" id="UP001470230">
    <property type="component" value="Unassembled WGS sequence"/>
</dbReference>